<dbReference type="AlphaFoldDB" id="A0A1M5X886"/>
<dbReference type="STRING" id="1121316.SAMN02745207_03437"/>
<sequence>MEEDNEIWKIYKESFPENQRRNVQNQKRIQKNPLYKLQPIYLKDKIIAFIALWEFQNFIFVEHFAVKKEFRGKGYGTKILKETIQKYSKKIILETEKPDTFLAEKRIKFYENLKFNINKYEYYQPAYNENTESVELYIMSYPSEINQVEFEEIREKLYNAVYEYKTQ</sequence>
<proteinExistence type="predicted"/>
<dbReference type="OrthoDB" id="9127144at2"/>
<protein>
    <submittedName>
        <fullName evidence="2">Acetyltransferase (GNAT) domain-containing protein</fullName>
    </submittedName>
</protein>
<dbReference type="CDD" id="cd04301">
    <property type="entry name" value="NAT_SF"/>
    <property type="match status" value="1"/>
</dbReference>
<keyword evidence="2" id="KW-0808">Transferase</keyword>
<evidence type="ECO:0000313" key="2">
    <source>
        <dbReference type="EMBL" id="SHH96045.1"/>
    </source>
</evidence>
<keyword evidence="3" id="KW-1185">Reference proteome</keyword>
<dbReference type="Pfam" id="PF00583">
    <property type="entry name" value="Acetyltransf_1"/>
    <property type="match status" value="1"/>
</dbReference>
<gene>
    <name evidence="2" type="ORF">SAMN02745207_03437</name>
</gene>
<dbReference type="EMBL" id="FQXM01000025">
    <property type="protein sequence ID" value="SHH96045.1"/>
    <property type="molecule type" value="Genomic_DNA"/>
</dbReference>
<dbReference type="RefSeq" id="WP_073339921.1">
    <property type="nucleotide sequence ID" value="NZ_FQXM01000025.1"/>
</dbReference>
<accession>A0A1M5X886</accession>
<dbReference type="GO" id="GO:0016747">
    <property type="term" value="F:acyltransferase activity, transferring groups other than amino-acyl groups"/>
    <property type="evidence" value="ECO:0007669"/>
    <property type="project" value="InterPro"/>
</dbReference>
<dbReference type="PROSITE" id="PS51186">
    <property type="entry name" value="GNAT"/>
    <property type="match status" value="1"/>
</dbReference>
<dbReference type="Proteomes" id="UP000184447">
    <property type="component" value="Unassembled WGS sequence"/>
</dbReference>
<evidence type="ECO:0000313" key="3">
    <source>
        <dbReference type="Proteomes" id="UP000184447"/>
    </source>
</evidence>
<reference evidence="2 3" key="1">
    <citation type="submission" date="2016-11" db="EMBL/GenBank/DDBJ databases">
        <authorList>
            <person name="Jaros S."/>
            <person name="Januszkiewicz K."/>
            <person name="Wedrychowicz H."/>
        </authorList>
    </citation>
    <scope>NUCLEOTIDE SEQUENCE [LARGE SCALE GENOMIC DNA]</scope>
    <source>
        <strain evidence="2 3">DSM 8605</strain>
    </source>
</reference>
<dbReference type="SUPFAM" id="SSF55729">
    <property type="entry name" value="Acyl-CoA N-acyltransferases (Nat)"/>
    <property type="match status" value="1"/>
</dbReference>
<dbReference type="Gene3D" id="3.40.630.30">
    <property type="match status" value="1"/>
</dbReference>
<name>A0A1M5X886_9CLOT</name>
<evidence type="ECO:0000259" key="1">
    <source>
        <dbReference type="PROSITE" id="PS51186"/>
    </source>
</evidence>
<feature type="domain" description="N-acetyltransferase" evidence="1">
    <location>
        <begin position="1"/>
        <end position="144"/>
    </location>
</feature>
<organism evidence="2 3">
    <name type="scientific">Clostridium grantii DSM 8605</name>
    <dbReference type="NCBI Taxonomy" id="1121316"/>
    <lineage>
        <taxon>Bacteria</taxon>
        <taxon>Bacillati</taxon>
        <taxon>Bacillota</taxon>
        <taxon>Clostridia</taxon>
        <taxon>Eubacteriales</taxon>
        <taxon>Clostridiaceae</taxon>
        <taxon>Clostridium</taxon>
    </lineage>
</organism>
<dbReference type="InterPro" id="IPR000182">
    <property type="entry name" value="GNAT_dom"/>
</dbReference>
<dbReference type="InterPro" id="IPR016181">
    <property type="entry name" value="Acyl_CoA_acyltransferase"/>
</dbReference>